<feature type="domain" description="DUF4371" evidence="1">
    <location>
        <begin position="1"/>
        <end position="62"/>
    </location>
</feature>
<protein>
    <recommendedName>
        <fullName evidence="1">DUF4371 domain-containing protein</fullName>
    </recommendedName>
</protein>
<dbReference type="Pfam" id="PF14291">
    <property type="entry name" value="DUF4371"/>
    <property type="match status" value="1"/>
</dbReference>
<evidence type="ECO:0000313" key="2">
    <source>
        <dbReference type="EMBL" id="GAA0153671.1"/>
    </source>
</evidence>
<comment type="caution">
    <text evidence="2">The sequence shown here is derived from an EMBL/GenBank/DDBJ whole genome shotgun (WGS) entry which is preliminary data.</text>
</comment>
<dbReference type="EMBL" id="BAABME010002227">
    <property type="protein sequence ID" value="GAA0153671.1"/>
    <property type="molecule type" value="Genomic_DNA"/>
</dbReference>
<accession>A0AAV3PRJ2</accession>
<organism evidence="2 3">
    <name type="scientific">Lithospermum erythrorhizon</name>
    <name type="common">Purple gromwell</name>
    <name type="synonym">Lithospermum officinale var. erythrorhizon</name>
    <dbReference type="NCBI Taxonomy" id="34254"/>
    <lineage>
        <taxon>Eukaryota</taxon>
        <taxon>Viridiplantae</taxon>
        <taxon>Streptophyta</taxon>
        <taxon>Embryophyta</taxon>
        <taxon>Tracheophyta</taxon>
        <taxon>Spermatophyta</taxon>
        <taxon>Magnoliopsida</taxon>
        <taxon>eudicotyledons</taxon>
        <taxon>Gunneridae</taxon>
        <taxon>Pentapetalae</taxon>
        <taxon>asterids</taxon>
        <taxon>lamiids</taxon>
        <taxon>Boraginales</taxon>
        <taxon>Boraginaceae</taxon>
        <taxon>Boraginoideae</taxon>
        <taxon>Lithospermeae</taxon>
        <taxon>Lithospermum</taxon>
    </lineage>
</organism>
<name>A0AAV3PRJ2_LITER</name>
<dbReference type="PANTHER" id="PTHR11697:SF230">
    <property type="entry name" value="ZINC FINGER, MYM DOMAIN CONTAINING 1"/>
    <property type="match status" value="1"/>
</dbReference>
<evidence type="ECO:0000313" key="3">
    <source>
        <dbReference type="Proteomes" id="UP001454036"/>
    </source>
</evidence>
<dbReference type="InterPro" id="IPR025398">
    <property type="entry name" value="DUF4371"/>
</dbReference>
<dbReference type="PANTHER" id="PTHR11697">
    <property type="entry name" value="GENERAL TRANSCRIPTION FACTOR 2-RELATED ZINC FINGER PROTEIN"/>
    <property type="match status" value="1"/>
</dbReference>
<sequence length="155" mass="17529">MAVVLRSVNEGSFIQERLLDLIHVRNTTAETLKDAKFFLLNEHGLSVHNIRGHDYDGASNMSAAREVGYVHDFFENKLPFIINCVGSSCKRIQELKHAQANEIAMSVAHDDLETGKGLHQGQCLQWAEREIVENISTDSIIDDFDRVKGRRVPLR</sequence>
<keyword evidence="3" id="KW-1185">Reference proteome</keyword>
<dbReference type="AlphaFoldDB" id="A0AAV3PRJ2"/>
<proteinExistence type="predicted"/>
<dbReference type="InterPro" id="IPR055298">
    <property type="entry name" value="AtLOH3-like"/>
</dbReference>
<reference evidence="2 3" key="1">
    <citation type="submission" date="2024-01" db="EMBL/GenBank/DDBJ databases">
        <title>The complete chloroplast genome sequence of Lithospermum erythrorhizon: insights into the phylogenetic relationship among Boraginaceae species and the maternal lineages of purple gromwells.</title>
        <authorList>
            <person name="Okada T."/>
            <person name="Watanabe K."/>
        </authorList>
    </citation>
    <scope>NUCLEOTIDE SEQUENCE [LARGE SCALE GENOMIC DNA]</scope>
</reference>
<gene>
    <name evidence="2" type="ORF">LIER_11850</name>
</gene>
<dbReference type="Proteomes" id="UP001454036">
    <property type="component" value="Unassembled WGS sequence"/>
</dbReference>
<evidence type="ECO:0000259" key="1">
    <source>
        <dbReference type="Pfam" id="PF14291"/>
    </source>
</evidence>